<name>A0AAN7RCK6_TRANT</name>
<keyword evidence="2" id="KW-0732">Signal</keyword>
<evidence type="ECO:0000256" key="1">
    <source>
        <dbReference type="SAM" id="MobiDB-lite"/>
    </source>
</evidence>
<feature type="chain" id="PRO_5042875361" evidence="2">
    <location>
        <begin position="24"/>
        <end position="66"/>
    </location>
</feature>
<dbReference type="AlphaFoldDB" id="A0AAN7RCK6"/>
<sequence length="66" mass="6802">MKKAKAFMILAVVLLLLLPLATAARFLSHHGSLQSLTGQAVARSLGADGGSQIRRDDGNDGGGDRG</sequence>
<accession>A0AAN7RCK6</accession>
<feature type="signal peptide" evidence="2">
    <location>
        <begin position="1"/>
        <end position="23"/>
    </location>
</feature>
<dbReference type="Proteomes" id="UP001346149">
    <property type="component" value="Unassembled WGS sequence"/>
</dbReference>
<proteinExistence type="predicted"/>
<protein>
    <submittedName>
        <fullName evidence="3">Uncharacterized protein</fullName>
    </submittedName>
</protein>
<evidence type="ECO:0000313" key="4">
    <source>
        <dbReference type="Proteomes" id="UP001346149"/>
    </source>
</evidence>
<gene>
    <name evidence="3" type="ORF">SAY86_020816</name>
</gene>
<reference evidence="3 4" key="1">
    <citation type="journal article" date="2023" name="Hortic Res">
        <title>Pangenome of water caltrop reveals structural variations and asymmetric subgenome divergence after allopolyploidization.</title>
        <authorList>
            <person name="Zhang X."/>
            <person name="Chen Y."/>
            <person name="Wang L."/>
            <person name="Yuan Y."/>
            <person name="Fang M."/>
            <person name="Shi L."/>
            <person name="Lu R."/>
            <person name="Comes H.P."/>
            <person name="Ma Y."/>
            <person name="Chen Y."/>
            <person name="Huang G."/>
            <person name="Zhou Y."/>
            <person name="Zheng Z."/>
            <person name="Qiu Y."/>
        </authorList>
    </citation>
    <scope>NUCLEOTIDE SEQUENCE [LARGE SCALE GENOMIC DNA]</scope>
    <source>
        <strain evidence="3">F231</strain>
    </source>
</reference>
<organism evidence="3 4">
    <name type="scientific">Trapa natans</name>
    <name type="common">Water chestnut</name>
    <dbReference type="NCBI Taxonomy" id="22666"/>
    <lineage>
        <taxon>Eukaryota</taxon>
        <taxon>Viridiplantae</taxon>
        <taxon>Streptophyta</taxon>
        <taxon>Embryophyta</taxon>
        <taxon>Tracheophyta</taxon>
        <taxon>Spermatophyta</taxon>
        <taxon>Magnoliopsida</taxon>
        <taxon>eudicotyledons</taxon>
        <taxon>Gunneridae</taxon>
        <taxon>Pentapetalae</taxon>
        <taxon>rosids</taxon>
        <taxon>malvids</taxon>
        <taxon>Myrtales</taxon>
        <taxon>Lythraceae</taxon>
        <taxon>Trapa</taxon>
    </lineage>
</organism>
<comment type="caution">
    <text evidence="3">The sequence shown here is derived from an EMBL/GenBank/DDBJ whole genome shotgun (WGS) entry which is preliminary data.</text>
</comment>
<keyword evidence="4" id="KW-1185">Reference proteome</keyword>
<evidence type="ECO:0000313" key="3">
    <source>
        <dbReference type="EMBL" id="KAK4800329.1"/>
    </source>
</evidence>
<dbReference type="EMBL" id="JAXQNO010000003">
    <property type="protein sequence ID" value="KAK4800329.1"/>
    <property type="molecule type" value="Genomic_DNA"/>
</dbReference>
<feature type="compositionally biased region" description="Basic and acidic residues" evidence="1">
    <location>
        <begin position="53"/>
        <end position="66"/>
    </location>
</feature>
<feature type="region of interest" description="Disordered" evidence="1">
    <location>
        <begin position="47"/>
        <end position="66"/>
    </location>
</feature>
<evidence type="ECO:0000256" key="2">
    <source>
        <dbReference type="SAM" id="SignalP"/>
    </source>
</evidence>